<evidence type="ECO:0000313" key="4">
    <source>
        <dbReference type="Proteomes" id="UP000603904"/>
    </source>
</evidence>
<evidence type="ECO:0008006" key="5">
    <source>
        <dbReference type="Google" id="ProtNLM"/>
    </source>
</evidence>
<feature type="compositionally biased region" description="Pro residues" evidence="1">
    <location>
        <begin position="268"/>
        <end position="281"/>
    </location>
</feature>
<accession>A0ABQ4G0A6</accession>
<evidence type="ECO:0000256" key="1">
    <source>
        <dbReference type="SAM" id="MobiDB-lite"/>
    </source>
</evidence>
<evidence type="ECO:0000256" key="2">
    <source>
        <dbReference type="SAM" id="Phobius"/>
    </source>
</evidence>
<dbReference type="Proteomes" id="UP000603904">
    <property type="component" value="Unassembled WGS sequence"/>
</dbReference>
<protein>
    <recommendedName>
        <fullName evidence="5">PASTA domain-containing protein</fullName>
    </recommendedName>
</protein>
<proteinExistence type="predicted"/>
<keyword evidence="2" id="KW-0472">Membrane</keyword>
<keyword evidence="2" id="KW-0812">Transmembrane</keyword>
<sequence>MKADIDGLVARIAPDPGPGMTPGGRELLDEITAVRPEPVAGTSPWRRLRVALPVTAVLAAVVLAVTWALPGDSRSLGLGAGPAAALDVTTKGGYYLVTVEDMYADPARYQAQLRHLGLDITLELVPATPAMWGTAVGPGPIGGGITTIEGTGDCLRRDPCTIGLKVPRDFRGQATIRLARKARPGEKYVLIAPIDAPGEPLHCTGYAGRTVDEVRALLRVRGVTNVRFATAEGAREQVPGSWIAHDGVMSAPDAALLLVGPTQDRPDAPGPVSSPDPCRPS</sequence>
<reference evidence="3 4" key="1">
    <citation type="submission" date="2021-01" db="EMBL/GenBank/DDBJ databases">
        <title>Whole genome shotgun sequence of Microbispora corallina NBRC 16416.</title>
        <authorList>
            <person name="Komaki H."/>
            <person name="Tamura T."/>
        </authorList>
    </citation>
    <scope>NUCLEOTIDE SEQUENCE [LARGE SCALE GENOMIC DNA]</scope>
    <source>
        <strain evidence="3 4">NBRC 16416</strain>
    </source>
</reference>
<feature type="region of interest" description="Disordered" evidence="1">
    <location>
        <begin position="261"/>
        <end position="281"/>
    </location>
</feature>
<feature type="transmembrane region" description="Helical" evidence="2">
    <location>
        <begin position="50"/>
        <end position="69"/>
    </location>
</feature>
<dbReference type="EMBL" id="BOOC01000014">
    <property type="protein sequence ID" value="GIH40487.1"/>
    <property type="molecule type" value="Genomic_DNA"/>
</dbReference>
<keyword evidence="4" id="KW-1185">Reference proteome</keyword>
<gene>
    <name evidence="3" type="ORF">Mco01_34870</name>
</gene>
<organism evidence="3 4">
    <name type="scientific">Microbispora corallina</name>
    <dbReference type="NCBI Taxonomy" id="83302"/>
    <lineage>
        <taxon>Bacteria</taxon>
        <taxon>Bacillati</taxon>
        <taxon>Actinomycetota</taxon>
        <taxon>Actinomycetes</taxon>
        <taxon>Streptosporangiales</taxon>
        <taxon>Streptosporangiaceae</taxon>
        <taxon>Microbispora</taxon>
    </lineage>
</organism>
<keyword evidence="2" id="KW-1133">Transmembrane helix</keyword>
<name>A0ABQ4G0A6_9ACTN</name>
<dbReference type="RefSeq" id="WP_204057898.1">
    <property type="nucleotide sequence ID" value="NZ_BAAAGP010000009.1"/>
</dbReference>
<comment type="caution">
    <text evidence="3">The sequence shown here is derived from an EMBL/GenBank/DDBJ whole genome shotgun (WGS) entry which is preliminary data.</text>
</comment>
<evidence type="ECO:0000313" key="3">
    <source>
        <dbReference type="EMBL" id="GIH40487.1"/>
    </source>
</evidence>